<dbReference type="Proteomes" id="UP000831532">
    <property type="component" value="Chromosome"/>
</dbReference>
<protein>
    <submittedName>
        <fullName evidence="1">Uncharacterized protein</fullName>
    </submittedName>
</protein>
<organism evidence="1 2">
    <name type="scientific">Massilia violaceinigra</name>
    <dbReference type="NCBI Taxonomy" id="2045208"/>
    <lineage>
        <taxon>Bacteria</taxon>
        <taxon>Pseudomonadati</taxon>
        <taxon>Pseudomonadota</taxon>
        <taxon>Betaproteobacteria</taxon>
        <taxon>Burkholderiales</taxon>
        <taxon>Oxalobacteraceae</taxon>
        <taxon>Telluria group</taxon>
        <taxon>Massilia</taxon>
    </lineage>
</organism>
<dbReference type="Pfam" id="PF17914">
    <property type="entry name" value="HopA1"/>
    <property type="match status" value="1"/>
</dbReference>
<dbReference type="InterPro" id="IPR040871">
    <property type="entry name" value="HopA1"/>
</dbReference>
<dbReference type="EMBL" id="CP063361">
    <property type="protein sequence ID" value="UOD29131.1"/>
    <property type="molecule type" value="Genomic_DNA"/>
</dbReference>
<evidence type="ECO:0000313" key="2">
    <source>
        <dbReference type="Proteomes" id="UP000831532"/>
    </source>
</evidence>
<keyword evidence="2" id="KW-1185">Reference proteome</keyword>
<dbReference type="RefSeq" id="WP_243490322.1">
    <property type="nucleotide sequence ID" value="NZ_CP063361.1"/>
</dbReference>
<accession>A0ABY4A319</accession>
<sequence length="345" mass="36551">MNATLNRVTLLLDNVSLLPDASFRIGGGDLFNAANVHAMPLGDDPACALSAQQRPLRDALATVFYMAAYARVYQGGPVTAGDFPPPPQADAAFTASLVAANAGLERWDAGWRIYKTDPGGAVHVQKGDTATLARAGQYATGGIGMGPVAGGCAQLLLAHESLLMQPGYYYALGQTVMSDHDLARLSRLYFHLDAGQAAWAVRTLTATMNRYHLPFRLKTPTDPRQYERTDGLVVYVPRRFLPAALRLVLDAQGEWRPRLRAGAPLFACDILPGLSGADDPGNGESFGQTRCRLLADALVTSGASAGATWLAAANARFRVAGLSLERGHLSSGLTDVYAPALAEAA</sequence>
<name>A0ABY4A319_9BURK</name>
<reference evidence="1 2" key="1">
    <citation type="submission" date="2020-10" db="EMBL/GenBank/DDBJ databases">
        <title>Genome analysis of Massilia species.</title>
        <authorList>
            <person name="Jung D.-H."/>
        </authorList>
    </citation>
    <scope>NUCLEOTIDE SEQUENCE [LARGE SCALE GENOMIC DNA]</scope>
    <source>
        <strain evidence="2">sipir</strain>
    </source>
</reference>
<evidence type="ECO:0000313" key="1">
    <source>
        <dbReference type="EMBL" id="UOD29131.1"/>
    </source>
</evidence>
<gene>
    <name evidence="1" type="ORF">INH39_27540</name>
</gene>
<proteinExistence type="predicted"/>